<keyword evidence="1" id="KW-0472">Membrane</keyword>
<sequence length="161" mass="19339">MADRYNLEDVQEILQRAIARSTTQDEFSAQQLQEMAAELGITTEQLQAAETDWRTLQLQRQDQTEFDQRRWQRWQDQAIRFLVVNAGLMALNWITSQGLGWSLYVLVPWTIGLVLSFWQTWKPTPEVYEKEFQSWRRQRQLRQSLGRWIDRWLPPARSLNR</sequence>
<dbReference type="AlphaFoldDB" id="A0AAN1UUS6"/>
<reference evidence="3 4" key="1">
    <citation type="journal article" date="2018" name="Sci. Rep.">
        <title>Genome Features and Biochemical Characteristics of a Robust, Fast Growing and Naturally Transformable Cyanobacterium Synechococcus elongatus PCC 11801 Isolated from India.</title>
        <authorList>
            <person name="Jaiswal D."/>
            <person name="Sengupta A."/>
            <person name="Sohoni S."/>
            <person name="Sengupta S."/>
            <person name="Phadnavis A.G."/>
            <person name="Pakrasi H.B."/>
            <person name="Wangikar P.P."/>
        </authorList>
    </citation>
    <scope>NUCLEOTIDE SEQUENCE [LARGE SCALE GENOMIC DNA]</scope>
    <source>
        <strain evidence="3 4">PCC 11801</strain>
    </source>
</reference>
<name>A0AAN1UUS6_SYNEL</name>
<dbReference type="InterPro" id="IPR025698">
    <property type="entry name" value="2TM_dom"/>
</dbReference>
<dbReference type="Proteomes" id="UP000267249">
    <property type="component" value="Chromosome"/>
</dbReference>
<evidence type="ECO:0000256" key="1">
    <source>
        <dbReference type="SAM" id="Phobius"/>
    </source>
</evidence>
<feature type="domain" description="2TM" evidence="2">
    <location>
        <begin position="64"/>
        <end position="141"/>
    </location>
</feature>
<gene>
    <name evidence="3" type="ORF">DOP62_09310</name>
</gene>
<dbReference type="Pfam" id="PF13239">
    <property type="entry name" value="2TM"/>
    <property type="match status" value="1"/>
</dbReference>
<evidence type="ECO:0000313" key="4">
    <source>
        <dbReference type="Proteomes" id="UP000267249"/>
    </source>
</evidence>
<proteinExistence type="predicted"/>
<protein>
    <submittedName>
        <fullName evidence="3">2TM domain-containing protein</fullName>
    </submittedName>
</protein>
<evidence type="ECO:0000259" key="2">
    <source>
        <dbReference type="Pfam" id="PF13239"/>
    </source>
</evidence>
<dbReference type="RefSeq" id="WP_208673206.1">
    <property type="nucleotide sequence ID" value="NZ_CP030139.2"/>
</dbReference>
<organism evidence="3 4">
    <name type="scientific">Synechococcus elongatus PCC 11801</name>
    <dbReference type="NCBI Taxonomy" id="2219813"/>
    <lineage>
        <taxon>Bacteria</taxon>
        <taxon>Bacillati</taxon>
        <taxon>Cyanobacteriota</taxon>
        <taxon>Cyanophyceae</taxon>
        <taxon>Synechococcales</taxon>
        <taxon>Synechococcaceae</taxon>
        <taxon>Synechococcus</taxon>
    </lineage>
</organism>
<dbReference type="EMBL" id="CP030139">
    <property type="protein sequence ID" value="AZB72889.1"/>
    <property type="molecule type" value="Genomic_DNA"/>
</dbReference>
<accession>A0AAN1UUS6</accession>
<keyword evidence="1" id="KW-0812">Transmembrane</keyword>
<feature type="transmembrane region" description="Helical" evidence="1">
    <location>
        <begin position="78"/>
        <end position="95"/>
    </location>
</feature>
<evidence type="ECO:0000313" key="3">
    <source>
        <dbReference type="EMBL" id="AZB72889.1"/>
    </source>
</evidence>
<keyword evidence="1" id="KW-1133">Transmembrane helix</keyword>
<feature type="transmembrane region" description="Helical" evidence="1">
    <location>
        <begin position="101"/>
        <end position="121"/>
    </location>
</feature>